<feature type="transmembrane region" description="Helical" evidence="2">
    <location>
        <begin position="542"/>
        <end position="564"/>
    </location>
</feature>
<feature type="transmembrane region" description="Helical" evidence="2">
    <location>
        <begin position="220"/>
        <end position="241"/>
    </location>
</feature>
<evidence type="ECO:0000313" key="4">
    <source>
        <dbReference type="Proteomes" id="UP000550501"/>
    </source>
</evidence>
<gene>
    <name evidence="3" type="ORF">FHR72_002080</name>
</gene>
<keyword evidence="2" id="KW-0812">Transmembrane</keyword>
<feature type="compositionally biased region" description="Pro residues" evidence="1">
    <location>
        <begin position="50"/>
        <end position="59"/>
    </location>
</feature>
<feature type="transmembrane region" description="Helical" evidence="2">
    <location>
        <begin position="576"/>
        <end position="595"/>
    </location>
</feature>
<feature type="transmembrane region" description="Helical" evidence="2">
    <location>
        <begin position="447"/>
        <end position="467"/>
    </location>
</feature>
<dbReference type="RefSeq" id="WP_183467820.1">
    <property type="nucleotide sequence ID" value="NZ_JACHVU010000003.1"/>
</dbReference>
<keyword evidence="2" id="KW-0472">Membrane</keyword>
<dbReference type="PANTHER" id="PTHR38434:SF1">
    <property type="entry name" value="BLL2549 PROTEIN"/>
    <property type="match status" value="1"/>
</dbReference>
<keyword evidence="2" id="KW-1133">Transmembrane helix</keyword>
<reference evidence="3 4" key="1">
    <citation type="submission" date="2020-08" db="EMBL/GenBank/DDBJ databases">
        <title>The Agave Microbiome: Exploring the role of microbial communities in plant adaptations to desert environments.</title>
        <authorList>
            <person name="Partida-Martinez L.P."/>
        </authorList>
    </citation>
    <scope>NUCLEOTIDE SEQUENCE [LARGE SCALE GENOMIC DNA]</scope>
    <source>
        <strain evidence="3 4">AT2.18</strain>
    </source>
</reference>
<feature type="transmembrane region" description="Helical" evidence="2">
    <location>
        <begin position="169"/>
        <end position="187"/>
    </location>
</feature>
<evidence type="ECO:0000256" key="1">
    <source>
        <dbReference type="SAM" id="MobiDB-lite"/>
    </source>
</evidence>
<comment type="caution">
    <text evidence="3">The sequence shown here is derived from an EMBL/GenBank/DDBJ whole genome shotgun (WGS) entry which is preliminary data.</text>
</comment>
<feature type="transmembrane region" description="Helical" evidence="2">
    <location>
        <begin position="253"/>
        <end position="281"/>
    </location>
</feature>
<protein>
    <submittedName>
        <fullName evidence="3">Putative membrane protein</fullName>
    </submittedName>
</protein>
<feature type="transmembrane region" description="Helical" evidence="2">
    <location>
        <begin position="349"/>
        <end position="366"/>
    </location>
</feature>
<name>A0A839QBI8_MYCIR</name>
<organism evidence="3 4">
    <name type="scientific">Mycolicibacterium iranicum</name>
    <name type="common">Mycobacterium iranicum</name>
    <dbReference type="NCBI Taxonomy" id="912594"/>
    <lineage>
        <taxon>Bacteria</taxon>
        <taxon>Bacillati</taxon>
        <taxon>Actinomycetota</taxon>
        <taxon>Actinomycetes</taxon>
        <taxon>Mycobacteriales</taxon>
        <taxon>Mycobacteriaceae</taxon>
        <taxon>Mycolicibacterium</taxon>
    </lineage>
</organism>
<feature type="region of interest" description="Disordered" evidence="1">
    <location>
        <begin position="42"/>
        <end position="84"/>
    </location>
</feature>
<feature type="transmembrane region" description="Helical" evidence="2">
    <location>
        <begin position="512"/>
        <end position="536"/>
    </location>
</feature>
<dbReference type="AlphaFoldDB" id="A0A839QBI8"/>
<feature type="transmembrane region" description="Helical" evidence="2">
    <location>
        <begin position="293"/>
        <end position="315"/>
    </location>
</feature>
<feature type="transmembrane region" description="Helical" evidence="2">
    <location>
        <begin position="322"/>
        <end position="343"/>
    </location>
</feature>
<accession>A0A839QBI8</accession>
<feature type="transmembrane region" description="Helical" evidence="2">
    <location>
        <begin position="412"/>
        <end position="435"/>
    </location>
</feature>
<dbReference type="Pfam" id="PF10101">
    <property type="entry name" value="DUF2339"/>
    <property type="match status" value="1"/>
</dbReference>
<dbReference type="InterPro" id="IPR019286">
    <property type="entry name" value="DUF2339_TM"/>
</dbReference>
<proteinExistence type="predicted"/>
<feature type="compositionally biased region" description="Low complexity" evidence="1">
    <location>
        <begin position="60"/>
        <end position="71"/>
    </location>
</feature>
<feature type="transmembrane region" description="Helical" evidence="2">
    <location>
        <begin position="487"/>
        <end position="505"/>
    </location>
</feature>
<feature type="transmembrane region" description="Helical" evidence="2">
    <location>
        <begin position="133"/>
        <end position="157"/>
    </location>
</feature>
<dbReference type="PANTHER" id="PTHR38434">
    <property type="entry name" value="BLL2549 PROTEIN"/>
    <property type="match status" value="1"/>
</dbReference>
<feature type="transmembrane region" description="Helical" evidence="2">
    <location>
        <begin position="194"/>
        <end position="214"/>
    </location>
</feature>
<evidence type="ECO:0000313" key="3">
    <source>
        <dbReference type="EMBL" id="MBB2990612.1"/>
    </source>
</evidence>
<feature type="transmembrane region" description="Helical" evidence="2">
    <location>
        <begin position="373"/>
        <end position="392"/>
    </location>
</feature>
<feature type="transmembrane region" description="Helical" evidence="2">
    <location>
        <begin position="601"/>
        <end position="622"/>
    </location>
</feature>
<evidence type="ECO:0000256" key="2">
    <source>
        <dbReference type="SAM" id="Phobius"/>
    </source>
</evidence>
<dbReference type="Proteomes" id="UP000550501">
    <property type="component" value="Unassembled WGS sequence"/>
</dbReference>
<sequence length="640" mass="64868">MTAPHTAVVTRLSADFAAISRQLQQVSTDLAELDRILTGHPLTSAESPVTPQPAAPPVTAPSVTAPSVTAPPVTPKSGAAAPPVAPPPAMPVPVQSPVRPYWPQYPPPSPFRAYPQAPTAKPPKPRKERSEGWIGKLLAVAGVAVTLIGVVLLLVLAAQAGILRPEFRVAAGAALAGALVGAGWWLTARPGGRVGGIALVATGVAAAYMNVIAVTTIYDWVSAPVALIAASLVAGGGLTLARRWDSQHLGLLVLVPLIVLAPVVADGVSLLLVAFMLALAAASLPVQLGKDWIWLHTARIAAAVLPLLVALAARFFDSREDLWLAGACGIAAVIGLVAALILLPSTTNRAAMALLTAAATLPVLSVNLAVDRVVAALMSAALAAALMAVVLIGDRLPGVPGIVRQVFSATAAVAALIAVTAAFDGTVAGPVLLAMAVVTAVAGRHDVVGRCAAVGFAVIGAVAHLAYSPPDALFAPTRVEVGTGISTLVSSILLVGGALAIAGTWDRTDNALWVGAGAVTVYAVTTFTVTAGMLVAPGDGGFYAGHMAATIIWIAMAATLFGLAARRPKDERSVPIGGGLGLVAAAMAKLFLFDLGTLDGIFRVAVFIVVGLILLGMGAGYARLLERQDQQTVTTATDNS</sequence>
<keyword evidence="4" id="KW-1185">Reference proteome</keyword>
<dbReference type="EMBL" id="JACHVU010000003">
    <property type="protein sequence ID" value="MBB2990612.1"/>
    <property type="molecule type" value="Genomic_DNA"/>
</dbReference>